<feature type="non-terminal residue" evidence="1">
    <location>
        <position position="60"/>
    </location>
</feature>
<reference evidence="1" key="1">
    <citation type="journal article" date="2019" name="Sci. Rep.">
        <title>Draft genome of Tanacetum cinerariifolium, the natural source of mosquito coil.</title>
        <authorList>
            <person name="Yamashiro T."/>
            <person name="Shiraishi A."/>
            <person name="Satake H."/>
            <person name="Nakayama K."/>
        </authorList>
    </citation>
    <scope>NUCLEOTIDE SEQUENCE</scope>
</reference>
<dbReference type="EMBL" id="BKCJ011193106">
    <property type="protein sequence ID" value="GFD01706.1"/>
    <property type="molecule type" value="Genomic_DNA"/>
</dbReference>
<comment type="caution">
    <text evidence="1">The sequence shown here is derived from an EMBL/GenBank/DDBJ whole genome shotgun (WGS) entry which is preliminary data.</text>
</comment>
<gene>
    <name evidence="1" type="ORF">Tci_873675</name>
</gene>
<sequence>MRVFLKAFSFMSRSLSLTSSMLTMPSLLENGPRKIQSRLSKWKSKTLSVGGRLTLVKSVL</sequence>
<organism evidence="1">
    <name type="scientific">Tanacetum cinerariifolium</name>
    <name type="common">Dalmatian daisy</name>
    <name type="synonym">Chrysanthemum cinerariifolium</name>
    <dbReference type="NCBI Taxonomy" id="118510"/>
    <lineage>
        <taxon>Eukaryota</taxon>
        <taxon>Viridiplantae</taxon>
        <taxon>Streptophyta</taxon>
        <taxon>Embryophyta</taxon>
        <taxon>Tracheophyta</taxon>
        <taxon>Spermatophyta</taxon>
        <taxon>Magnoliopsida</taxon>
        <taxon>eudicotyledons</taxon>
        <taxon>Gunneridae</taxon>
        <taxon>Pentapetalae</taxon>
        <taxon>asterids</taxon>
        <taxon>campanulids</taxon>
        <taxon>Asterales</taxon>
        <taxon>Asteraceae</taxon>
        <taxon>Asteroideae</taxon>
        <taxon>Anthemideae</taxon>
        <taxon>Anthemidinae</taxon>
        <taxon>Tanacetum</taxon>
    </lineage>
</organism>
<dbReference type="AlphaFoldDB" id="A0A699SYI3"/>
<evidence type="ECO:0000313" key="1">
    <source>
        <dbReference type="EMBL" id="GFD01706.1"/>
    </source>
</evidence>
<proteinExistence type="predicted"/>
<accession>A0A699SYI3</accession>
<name>A0A699SYI3_TANCI</name>
<protein>
    <submittedName>
        <fullName evidence="1">Uncharacterized protein</fullName>
    </submittedName>
</protein>